<dbReference type="PROSITE" id="PS50835">
    <property type="entry name" value="IG_LIKE"/>
    <property type="match status" value="1"/>
</dbReference>
<sequence>STVSAPAKLGVNYKITQLVTGLGVLQVSPDKVSYAPDTKVSITAKPSNGYGFTGWSGSIEGNQLEVVLTMDGNKTVNAKFERLPSITKQIVGKTVVAGESVSFEVQASGGGSLAYTWFLNDTVIAGAIENKLLIEDVREKDAGAYRVKVSNAAGEVESEAATLAVHYTLSTSVTGSGTVSISPEAASYAPGTEVTLEAEPAEGFMLESWSGDASGKSNPLTVVMNGSKTIRADFAEIPATVNQIYVNGVMVDEGQVLAIPDQATVE</sequence>
<dbReference type="EMBL" id="UINC01172204">
    <property type="protein sequence ID" value="SVD77160.1"/>
    <property type="molecule type" value="Genomic_DNA"/>
</dbReference>
<dbReference type="InterPro" id="IPR044060">
    <property type="entry name" value="Bacterial_rp_domain"/>
</dbReference>
<evidence type="ECO:0000313" key="2">
    <source>
        <dbReference type="EMBL" id="SVD77160.1"/>
    </source>
</evidence>
<dbReference type="Pfam" id="PF07679">
    <property type="entry name" value="I-set"/>
    <property type="match status" value="1"/>
</dbReference>
<dbReference type="InterPro" id="IPR013098">
    <property type="entry name" value="Ig_I-set"/>
</dbReference>
<feature type="non-terminal residue" evidence="2">
    <location>
        <position position="266"/>
    </location>
</feature>
<organism evidence="2">
    <name type="scientific">marine metagenome</name>
    <dbReference type="NCBI Taxonomy" id="408172"/>
    <lineage>
        <taxon>unclassified sequences</taxon>
        <taxon>metagenomes</taxon>
        <taxon>ecological metagenomes</taxon>
    </lineage>
</organism>
<dbReference type="SMART" id="SM00409">
    <property type="entry name" value="IG"/>
    <property type="match status" value="1"/>
</dbReference>
<proteinExistence type="predicted"/>
<gene>
    <name evidence="2" type="ORF">METZ01_LOCUS430014</name>
</gene>
<accession>A0A382Y1Z3</accession>
<dbReference type="InterPro" id="IPR003599">
    <property type="entry name" value="Ig_sub"/>
</dbReference>
<dbReference type="Pfam" id="PF18998">
    <property type="entry name" value="Flg_new_2"/>
    <property type="match status" value="2"/>
</dbReference>
<feature type="domain" description="Ig-like" evidence="1">
    <location>
        <begin position="84"/>
        <end position="164"/>
    </location>
</feature>
<protein>
    <recommendedName>
        <fullName evidence="1">Ig-like domain-containing protein</fullName>
    </recommendedName>
</protein>
<dbReference type="InterPro" id="IPR007110">
    <property type="entry name" value="Ig-like_dom"/>
</dbReference>
<reference evidence="2" key="1">
    <citation type="submission" date="2018-05" db="EMBL/GenBank/DDBJ databases">
        <authorList>
            <person name="Lanie J.A."/>
            <person name="Ng W.-L."/>
            <person name="Kazmierczak K.M."/>
            <person name="Andrzejewski T.M."/>
            <person name="Davidsen T.M."/>
            <person name="Wayne K.J."/>
            <person name="Tettelin H."/>
            <person name="Glass J.I."/>
            <person name="Rusch D."/>
            <person name="Podicherti R."/>
            <person name="Tsui H.-C.T."/>
            <person name="Winkler M.E."/>
        </authorList>
    </citation>
    <scope>NUCLEOTIDE SEQUENCE</scope>
</reference>
<name>A0A382Y1Z3_9ZZZZ</name>
<dbReference type="AlphaFoldDB" id="A0A382Y1Z3"/>
<dbReference type="InterPro" id="IPR036179">
    <property type="entry name" value="Ig-like_dom_sf"/>
</dbReference>
<dbReference type="SUPFAM" id="SSF48726">
    <property type="entry name" value="Immunoglobulin"/>
    <property type="match status" value="1"/>
</dbReference>
<dbReference type="InterPro" id="IPR013783">
    <property type="entry name" value="Ig-like_fold"/>
</dbReference>
<evidence type="ECO:0000259" key="1">
    <source>
        <dbReference type="PROSITE" id="PS50835"/>
    </source>
</evidence>
<feature type="non-terminal residue" evidence="2">
    <location>
        <position position="1"/>
    </location>
</feature>
<dbReference type="Gene3D" id="2.60.40.10">
    <property type="entry name" value="Immunoglobulins"/>
    <property type="match status" value="1"/>
</dbReference>